<dbReference type="Gene3D" id="1.10.10.10">
    <property type="entry name" value="Winged helix-like DNA-binding domain superfamily/Winged helix DNA-binding domain"/>
    <property type="match status" value="1"/>
</dbReference>
<dbReference type="Pfam" id="PF01418">
    <property type="entry name" value="HTH_6"/>
    <property type="match status" value="1"/>
</dbReference>
<feature type="domain" description="SIS" evidence="5">
    <location>
        <begin position="106"/>
        <end position="247"/>
    </location>
</feature>
<sequence>MNFTFSKIRQLNELEMSVFDEILANLDEAQNLTVRELATRTHTSTATVLRMTKTLGFKGWTDFRYYLQTKAQEEVLPVNYYENLLQLDLFLKGITSREYSEKLAAAIKLIKSASYVVFVGLGTSGSLSDYSAKYFTNSGIESYAISDPYQAIKRRNEDHILNIILSVSGETDKLVDSIMKLRENHAKIISITNRENTTISKMSDINLSYNFREEYSTYDPLENLTSQLPVLSIIEILAHEASKDNKILE</sequence>
<dbReference type="InterPro" id="IPR000281">
    <property type="entry name" value="HTH_RpiR"/>
</dbReference>
<evidence type="ECO:0000259" key="4">
    <source>
        <dbReference type="PROSITE" id="PS51071"/>
    </source>
</evidence>
<evidence type="ECO:0000256" key="2">
    <source>
        <dbReference type="ARBA" id="ARBA00023125"/>
    </source>
</evidence>
<keyword evidence="7" id="KW-1185">Reference proteome</keyword>
<dbReference type="InterPro" id="IPR035472">
    <property type="entry name" value="RpiR-like_SIS"/>
</dbReference>
<dbReference type="InterPro" id="IPR047640">
    <property type="entry name" value="RpiR-like"/>
</dbReference>
<dbReference type="Gene3D" id="3.40.50.10490">
    <property type="entry name" value="Glucose-6-phosphate isomerase like protein, domain 1"/>
    <property type="match status" value="1"/>
</dbReference>
<name>A0A841CA25_9LACT</name>
<dbReference type="AlphaFoldDB" id="A0A841CA25"/>
<keyword evidence="3" id="KW-0804">Transcription</keyword>
<dbReference type="SUPFAM" id="SSF46689">
    <property type="entry name" value="Homeodomain-like"/>
    <property type="match status" value="1"/>
</dbReference>
<dbReference type="PROSITE" id="PS51464">
    <property type="entry name" value="SIS"/>
    <property type="match status" value="1"/>
</dbReference>
<keyword evidence="1" id="KW-0805">Transcription regulation</keyword>
<dbReference type="GO" id="GO:0003700">
    <property type="term" value="F:DNA-binding transcription factor activity"/>
    <property type="evidence" value="ECO:0007669"/>
    <property type="project" value="InterPro"/>
</dbReference>
<evidence type="ECO:0000256" key="1">
    <source>
        <dbReference type="ARBA" id="ARBA00023015"/>
    </source>
</evidence>
<comment type="caution">
    <text evidence="6">The sequence shown here is derived from an EMBL/GenBank/DDBJ whole genome shotgun (WGS) entry which is preliminary data.</text>
</comment>
<dbReference type="PROSITE" id="PS51071">
    <property type="entry name" value="HTH_RPIR"/>
    <property type="match status" value="1"/>
</dbReference>
<dbReference type="InterPro" id="IPR046348">
    <property type="entry name" value="SIS_dom_sf"/>
</dbReference>
<dbReference type="CDD" id="cd05013">
    <property type="entry name" value="SIS_RpiR"/>
    <property type="match status" value="1"/>
</dbReference>
<organism evidence="6 7">
    <name type="scientific">Lactovum miscens</name>
    <dbReference type="NCBI Taxonomy" id="190387"/>
    <lineage>
        <taxon>Bacteria</taxon>
        <taxon>Bacillati</taxon>
        <taxon>Bacillota</taxon>
        <taxon>Bacilli</taxon>
        <taxon>Lactobacillales</taxon>
        <taxon>Streptococcaceae</taxon>
        <taxon>Lactovum</taxon>
    </lineage>
</organism>
<proteinExistence type="predicted"/>
<dbReference type="SUPFAM" id="SSF53697">
    <property type="entry name" value="SIS domain"/>
    <property type="match status" value="1"/>
</dbReference>
<dbReference type="InterPro" id="IPR036388">
    <property type="entry name" value="WH-like_DNA-bd_sf"/>
</dbReference>
<evidence type="ECO:0000256" key="3">
    <source>
        <dbReference type="ARBA" id="ARBA00023163"/>
    </source>
</evidence>
<dbReference type="Pfam" id="PF01380">
    <property type="entry name" value="SIS"/>
    <property type="match status" value="1"/>
</dbReference>
<dbReference type="GO" id="GO:0097367">
    <property type="term" value="F:carbohydrate derivative binding"/>
    <property type="evidence" value="ECO:0007669"/>
    <property type="project" value="InterPro"/>
</dbReference>
<dbReference type="EMBL" id="JACHHV010000013">
    <property type="protein sequence ID" value="MBB5888040.1"/>
    <property type="molecule type" value="Genomic_DNA"/>
</dbReference>
<feature type="domain" description="HTH rpiR-type" evidence="4">
    <location>
        <begin position="1"/>
        <end position="74"/>
    </location>
</feature>
<reference evidence="6 7" key="1">
    <citation type="submission" date="2020-08" db="EMBL/GenBank/DDBJ databases">
        <title>Genomic Encyclopedia of Type Strains, Phase IV (KMG-IV): sequencing the most valuable type-strain genomes for metagenomic binning, comparative biology and taxonomic classification.</title>
        <authorList>
            <person name="Goeker M."/>
        </authorList>
    </citation>
    <scope>NUCLEOTIDE SEQUENCE [LARGE SCALE GENOMIC DNA]</scope>
    <source>
        <strain evidence="6 7">DSM 14925</strain>
    </source>
</reference>
<dbReference type="GO" id="GO:1901135">
    <property type="term" value="P:carbohydrate derivative metabolic process"/>
    <property type="evidence" value="ECO:0007669"/>
    <property type="project" value="InterPro"/>
</dbReference>
<gene>
    <name evidence="6" type="ORF">HNQ37_000930</name>
</gene>
<accession>A0A841CA25</accession>
<dbReference type="InterPro" id="IPR009057">
    <property type="entry name" value="Homeodomain-like_sf"/>
</dbReference>
<evidence type="ECO:0000313" key="6">
    <source>
        <dbReference type="EMBL" id="MBB5888040.1"/>
    </source>
</evidence>
<dbReference type="RefSeq" id="WP_183539728.1">
    <property type="nucleotide sequence ID" value="NZ_DASWOY010000059.1"/>
</dbReference>
<evidence type="ECO:0000259" key="5">
    <source>
        <dbReference type="PROSITE" id="PS51464"/>
    </source>
</evidence>
<protein>
    <submittedName>
        <fullName evidence="6">DNA-binding MurR/RpiR family transcriptional regulator</fullName>
    </submittedName>
</protein>
<dbReference type="GO" id="GO:0003677">
    <property type="term" value="F:DNA binding"/>
    <property type="evidence" value="ECO:0007669"/>
    <property type="project" value="UniProtKB-KW"/>
</dbReference>
<dbReference type="PANTHER" id="PTHR30514:SF1">
    <property type="entry name" value="HTH-TYPE TRANSCRIPTIONAL REGULATOR HEXR-RELATED"/>
    <property type="match status" value="1"/>
</dbReference>
<dbReference type="InterPro" id="IPR001347">
    <property type="entry name" value="SIS_dom"/>
</dbReference>
<evidence type="ECO:0000313" key="7">
    <source>
        <dbReference type="Proteomes" id="UP000562464"/>
    </source>
</evidence>
<dbReference type="PANTHER" id="PTHR30514">
    <property type="entry name" value="GLUCOKINASE"/>
    <property type="match status" value="1"/>
</dbReference>
<dbReference type="Proteomes" id="UP000562464">
    <property type="component" value="Unassembled WGS sequence"/>
</dbReference>
<keyword evidence="2 6" id="KW-0238">DNA-binding</keyword>